<dbReference type="InterPro" id="IPR006616">
    <property type="entry name" value="DM9_repeat"/>
</dbReference>
<feature type="region of interest" description="Disordered" evidence="1">
    <location>
        <begin position="24"/>
        <end position="57"/>
    </location>
</feature>
<feature type="non-terminal residue" evidence="2">
    <location>
        <position position="262"/>
    </location>
</feature>
<organism evidence="2 3">
    <name type="scientific">Iphiclides podalirius</name>
    <name type="common">scarce swallowtail</name>
    <dbReference type="NCBI Taxonomy" id="110791"/>
    <lineage>
        <taxon>Eukaryota</taxon>
        <taxon>Metazoa</taxon>
        <taxon>Ecdysozoa</taxon>
        <taxon>Arthropoda</taxon>
        <taxon>Hexapoda</taxon>
        <taxon>Insecta</taxon>
        <taxon>Pterygota</taxon>
        <taxon>Neoptera</taxon>
        <taxon>Endopterygota</taxon>
        <taxon>Lepidoptera</taxon>
        <taxon>Glossata</taxon>
        <taxon>Ditrysia</taxon>
        <taxon>Papilionoidea</taxon>
        <taxon>Papilionidae</taxon>
        <taxon>Papilioninae</taxon>
        <taxon>Iphiclides</taxon>
    </lineage>
</organism>
<evidence type="ECO:0000313" key="3">
    <source>
        <dbReference type="Proteomes" id="UP000837857"/>
    </source>
</evidence>
<dbReference type="SMART" id="SM00696">
    <property type="entry name" value="DM9"/>
    <property type="match status" value="2"/>
</dbReference>
<evidence type="ECO:0000313" key="2">
    <source>
        <dbReference type="EMBL" id="CAH2059729.1"/>
    </source>
</evidence>
<keyword evidence="3" id="KW-1185">Reference proteome</keyword>
<accession>A0ABN8IMU4</accession>
<dbReference type="EMBL" id="OW152838">
    <property type="protein sequence ID" value="CAH2059729.1"/>
    <property type="molecule type" value="Genomic_DNA"/>
</dbReference>
<protein>
    <submittedName>
        <fullName evidence="2">Uncharacterized protein</fullName>
    </submittedName>
</protein>
<gene>
    <name evidence="2" type="ORF">IPOD504_LOCUS10998</name>
</gene>
<sequence length="262" mass="28245">MSYPPPGPPPSYYGPPPPWPHPPHHPPHHPAHHPPHHPSLSGTHYPPSHSYPPLDHGQTTAPYPVFVPGTMMVPVPVHQDAPSQPTYITNYIYHGESSNNPGSEMVQIAETSGDFDWVPTTSTTAGHLTGKAVLGGHEGWDGSPLWVIRAWHNGDLIPGKLSVRHNAASVMYSGKEIPVQNIEVLCSKPENLRWVPASNGNVPPGAIPGGKTASGETLYVGRARHQMSITPGKVHPSHNACYIGFGGAEVVHKMYDVLCRIS</sequence>
<reference evidence="2" key="1">
    <citation type="submission" date="2022-03" db="EMBL/GenBank/DDBJ databases">
        <authorList>
            <person name="Martin H S."/>
        </authorList>
    </citation>
    <scope>NUCLEOTIDE SEQUENCE</scope>
</reference>
<dbReference type="Pfam" id="PF11901">
    <property type="entry name" value="DM9"/>
    <property type="match status" value="1"/>
</dbReference>
<dbReference type="PANTHER" id="PTHR31649:SF1">
    <property type="entry name" value="FARNESOIC ACID O-METHYL TRANSFERASE DOMAIN-CONTAINING PROTEIN"/>
    <property type="match status" value="1"/>
</dbReference>
<evidence type="ECO:0000256" key="1">
    <source>
        <dbReference type="SAM" id="MobiDB-lite"/>
    </source>
</evidence>
<dbReference type="PANTHER" id="PTHR31649">
    <property type="entry name" value="AGAP009604-PA"/>
    <property type="match status" value="1"/>
</dbReference>
<name>A0ABN8IMU4_9NEOP</name>
<dbReference type="Proteomes" id="UP000837857">
    <property type="component" value="Chromosome 26"/>
</dbReference>
<proteinExistence type="predicted"/>
<feature type="compositionally biased region" description="Basic residues" evidence="1">
    <location>
        <begin position="24"/>
        <end position="36"/>
    </location>
</feature>